<dbReference type="EMBL" id="BPLR01013596">
    <property type="protein sequence ID" value="GIY62226.1"/>
    <property type="molecule type" value="Genomic_DNA"/>
</dbReference>
<name>A0AAV4UWC7_CAEEX</name>
<keyword evidence="3" id="KW-1185">Reference proteome</keyword>
<proteinExistence type="predicted"/>
<evidence type="ECO:0008006" key="4">
    <source>
        <dbReference type="Google" id="ProtNLM"/>
    </source>
</evidence>
<protein>
    <recommendedName>
        <fullName evidence="4">Ycf15</fullName>
    </recommendedName>
</protein>
<comment type="caution">
    <text evidence="2">The sequence shown here is derived from an EMBL/GenBank/DDBJ whole genome shotgun (WGS) entry which is preliminary data.</text>
</comment>
<evidence type="ECO:0000313" key="3">
    <source>
        <dbReference type="Proteomes" id="UP001054945"/>
    </source>
</evidence>
<sequence>MASDDWLLLGPFPPYSKNNYFFLKERNGLGRDLNPTSRTQSENHTPRPPSHTLTRHTPKSKEIIHKNRSCLVYFQELRQPNAAVEKQTGM</sequence>
<reference evidence="2 3" key="1">
    <citation type="submission" date="2021-06" db="EMBL/GenBank/DDBJ databases">
        <title>Caerostris extrusa draft genome.</title>
        <authorList>
            <person name="Kono N."/>
            <person name="Arakawa K."/>
        </authorList>
    </citation>
    <scope>NUCLEOTIDE SEQUENCE [LARGE SCALE GENOMIC DNA]</scope>
</reference>
<organism evidence="2 3">
    <name type="scientific">Caerostris extrusa</name>
    <name type="common">Bark spider</name>
    <name type="synonym">Caerostris bankana</name>
    <dbReference type="NCBI Taxonomy" id="172846"/>
    <lineage>
        <taxon>Eukaryota</taxon>
        <taxon>Metazoa</taxon>
        <taxon>Ecdysozoa</taxon>
        <taxon>Arthropoda</taxon>
        <taxon>Chelicerata</taxon>
        <taxon>Arachnida</taxon>
        <taxon>Araneae</taxon>
        <taxon>Araneomorphae</taxon>
        <taxon>Entelegynae</taxon>
        <taxon>Araneoidea</taxon>
        <taxon>Araneidae</taxon>
        <taxon>Caerostris</taxon>
    </lineage>
</organism>
<gene>
    <name evidence="2" type="ORF">CEXT_590051</name>
</gene>
<evidence type="ECO:0000313" key="2">
    <source>
        <dbReference type="EMBL" id="GIY62226.1"/>
    </source>
</evidence>
<feature type="region of interest" description="Disordered" evidence="1">
    <location>
        <begin position="28"/>
        <end position="61"/>
    </location>
</feature>
<accession>A0AAV4UWC7</accession>
<dbReference type="AlphaFoldDB" id="A0AAV4UWC7"/>
<feature type="compositionally biased region" description="Polar residues" evidence="1">
    <location>
        <begin position="34"/>
        <end position="43"/>
    </location>
</feature>
<dbReference type="Proteomes" id="UP001054945">
    <property type="component" value="Unassembled WGS sequence"/>
</dbReference>
<evidence type="ECO:0000256" key="1">
    <source>
        <dbReference type="SAM" id="MobiDB-lite"/>
    </source>
</evidence>